<organism evidence="1 2">
    <name type="scientific">Mollisia scopiformis</name>
    <name type="common">Conifer needle endophyte fungus</name>
    <name type="synonym">Phialocephala scopiformis</name>
    <dbReference type="NCBI Taxonomy" id="149040"/>
    <lineage>
        <taxon>Eukaryota</taxon>
        <taxon>Fungi</taxon>
        <taxon>Dikarya</taxon>
        <taxon>Ascomycota</taxon>
        <taxon>Pezizomycotina</taxon>
        <taxon>Leotiomycetes</taxon>
        <taxon>Helotiales</taxon>
        <taxon>Mollisiaceae</taxon>
        <taxon>Mollisia</taxon>
    </lineage>
</organism>
<dbReference type="KEGG" id="psco:LY89DRAFT_494779"/>
<sequence length="179" mass="20898">MYCWFDALSLLKEQRSCLIHTELTDDNGNTPWDCFVFVHSVQPTHLGLKQPSNAEREAFEDLYKAHRNGRLQNEIEYLEIAFGEVINRQSKEAITTLSRLSEDMKKQRNLVAAETYRVISLQIRQNMWEAAIEAVRERFEALQAEMKSSPWDREVRVDNMRISHLKVVEKKAIMTGGRI</sequence>
<proteinExistence type="predicted"/>
<protein>
    <submittedName>
        <fullName evidence="1">Uncharacterized protein</fullName>
    </submittedName>
</protein>
<keyword evidence="2" id="KW-1185">Reference proteome</keyword>
<gene>
    <name evidence="1" type="ORF">LY89DRAFT_494779</name>
</gene>
<dbReference type="InParanoid" id="A0A194XHD4"/>
<evidence type="ECO:0000313" key="2">
    <source>
        <dbReference type="Proteomes" id="UP000070700"/>
    </source>
</evidence>
<reference evidence="1 2" key="1">
    <citation type="submission" date="2015-10" db="EMBL/GenBank/DDBJ databases">
        <title>Full genome of DAOMC 229536 Phialocephala scopiformis, a fungal endophyte of spruce producing the potent anti-insectan compound rugulosin.</title>
        <authorList>
            <consortium name="DOE Joint Genome Institute"/>
            <person name="Walker A.K."/>
            <person name="Frasz S.L."/>
            <person name="Seifert K.A."/>
            <person name="Miller J.D."/>
            <person name="Mondo S.J."/>
            <person name="Labutti K."/>
            <person name="Lipzen A."/>
            <person name="Dockter R."/>
            <person name="Kennedy M."/>
            <person name="Grigoriev I.V."/>
            <person name="Spatafora J.W."/>
        </authorList>
    </citation>
    <scope>NUCLEOTIDE SEQUENCE [LARGE SCALE GENOMIC DNA]</scope>
    <source>
        <strain evidence="1 2">CBS 120377</strain>
    </source>
</reference>
<dbReference type="EMBL" id="KQ947411">
    <property type="protein sequence ID" value="KUJ19573.1"/>
    <property type="molecule type" value="Genomic_DNA"/>
</dbReference>
<evidence type="ECO:0000313" key="1">
    <source>
        <dbReference type="EMBL" id="KUJ19573.1"/>
    </source>
</evidence>
<dbReference type="RefSeq" id="XP_018073928.1">
    <property type="nucleotide sequence ID" value="XM_018207922.1"/>
</dbReference>
<dbReference type="AlphaFoldDB" id="A0A194XHD4"/>
<dbReference type="OrthoDB" id="7464126at2759"/>
<dbReference type="GeneID" id="28817648"/>
<accession>A0A194XHD4</accession>
<name>A0A194XHD4_MOLSC</name>
<dbReference type="Proteomes" id="UP000070700">
    <property type="component" value="Unassembled WGS sequence"/>
</dbReference>